<dbReference type="AlphaFoldDB" id="A0A2R8EZI3"/>
<gene>
    <name evidence="2" type="ORF">FPW1038_01045</name>
</gene>
<dbReference type="EMBL" id="OOHR01000002">
    <property type="protein sequence ID" value="SPM44499.1"/>
    <property type="molecule type" value="Genomic_DNA"/>
</dbReference>
<dbReference type="Pfam" id="PF13613">
    <property type="entry name" value="HTH_Tnp_4"/>
    <property type="match status" value="1"/>
</dbReference>
<evidence type="ECO:0000313" key="3">
    <source>
        <dbReference type="Proteomes" id="UP000244889"/>
    </source>
</evidence>
<name>A0A2R8EZI3_ORITS</name>
<feature type="domain" description="Transposase Helix-turn-helix" evidence="1">
    <location>
        <begin position="8"/>
        <end position="45"/>
    </location>
</feature>
<dbReference type="Proteomes" id="UP000244889">
    <property type="component" value="Unassembled WGS sequence"/>
</dbReference>
<protein>
    <submittedName>
        <fullName evidence="2">IS5 family transposase ISOt6</fullName>
    </submittedName>
</protein>
<sequence>MYLFPTLLLYLKEYRTYFHIGQNYGISEGSGYKAVKWVEDTLVKHSNFALLGRKALMKSDMNYKRPLSKLVNVVQNYKCQRSN</sequence>
<dbReference type="InterPro" id="IPR027805">
    <property type="entry name" value="Transposase_HTH_dom"/>
</dbReference>
<proteinExistence type="predicted"/>
<reference evidence="3" key="1">
    <citation type="submission" date="2018-03" db="EMBL/GenBank/DDBJ databases">
        <authorList>
            <person name="Batty M. E."/>
            <person name="Batty M E."/>
        </authorList>
    </citation>
    <scope>NUCLEOTIDE SEQUENCE [LARGE SCALE GENOMIC DNA]</scope>
</reference>
<evidence type="ECO:0000259" key="1">
    <source>
        <dbReference type="Pfam" id="PF13613"/>
    </source>
</evidence>
<organism evidence="2 3">
    <name type="scientific">Orientia tsutsugamushi</name>
    <name type="common">Rickettsia tsutsugamushi</name>
    <dbReference type="NCBI Taxonomy" id="784"/>
    <lineage>
        <taxon>Bacteria</taxon>
        <taxon>Pseudomonadati</taxon>
        <taxon>Pseudomonadota</taxon>
        <taxon>Alphaproteobacteria</taxon>
        <taxon>Rickettsiales</taxon>
        <taxon>Rickettsiaceae</taxon>
        <taxon>Rickettsieae</taxon>
        <taxon>Orientia</taxon>
    </lineage>
</organism>
<accession>A0A2R8EZI3</accession>
<evidence type="ECO:0000313" key="2">
    <source>
        <dbReference type="EMBL" id="SPM44499.1"/>
    </source>
</evidence>